<dbReference type="Proteomes" id="UP001222027">
    <property type="component" value="Unassembled WGS sequence"/>
</dbReference>
<sequence length="148" mass="17035">MGAIHQSSDAMFDIKCLWIACANAHPWCQISVCIMAPRYPCTVPLLHPPSTFARRLHCSRLPFRQLFHNMIQETHRYGGRSVLSSIKFLFLRKSLSQNMEKKNMAALHHFCYSIVYSCVPSRKRRNPTRFASLSPPQLCESSLSTKHK</sequence>
<evidence type="ECO:0000313" key="1">
    <source>
        <dbReference type="EMBL" id="KAJ8479946.1"/>
    </source>
</evidence>
<organism evidence="1 2">
    <name type="scientific">Ensete ventricosum</name>
    <name type="common">Abyssinian banana</name>
    <name type="synonym">Musa ensete</name>
    <dbReference type="NCBI Taxonomy" id="4639"/>
    <lineage>
        <taxon>Eukaryota</taxon>
        <taxon>Viridiplantae</taxon>
        <taxon>Streptophyta</taxon>
        <taxon>Embryophyta</taxon>
        <taxon>Tracheophyta</taxon>
        <taxon>Spermatophyta</taxon>
        <taxon>Magnoliopsida</taxon>
        <taxon>Liliopsida</taxon>
        <taxon>Zingiberales</taxon>
        <taxon>Musaceae</taxon>
        <taxon>Ensete</taxon>
    </lineage>
</organism>
<name>A0AAV8PD15_ENSVE</name>
<proteinExistence type="predicted"/>
<protein>
    <submittedName>
        <fullName evidence="1">Uncharacterized protein</fullName>
    </submittedName>
</protein>
<evidence type="ECO:0000313" key="2">
    <source>
        <dbReference type="Proteomes" id="UP001222027"/>
    </source>
</evidence>
<comment type="caution">
    <text evidence="1">The sequence shown here is derived from an EMBL/GenBank/DDBJ whole genome shotgun (WGS) entry which is preliminary data.</text>
</comment>
<gene>
    <name evidence="1" type="ORF">OPV22_023673</name>
</gene>
<reference evidence="1 2" key="1">
    <citation type="submission" date="2022-12" db="EMBL/GenBank/DDBJ databases">
        <title>Chromosome-scale assembly of the Ensete ventricosum genome.</title>
        <authorList>
            <person name="Dussert Y."/>
            <person name="Stocks J."/>
            <person name="Wendawek A."/>
            <person name="Woldeyes F."/>
            <person name="Nichols R.A."/>
            <person name="Borrell J.S."/>
        </authorList>
    </citation>
    <scope>NUCLEOTIDE SEQUENCE [LARGE SCALE GENOMIC DNA]</scope>
    <source>
        <strain evidence="2">cv. Maze</strain>
        <tissue evidence="1">Seeds</tissue>
    </source>
</reference>
<dbReference type="AlphaFoldDB" id="A0AAV8PD15"/>
<keyword evidence="2" id="KW-1185">Reference proteome</keyword>
<dbReference type="EMBL" id="JAQQAF010000006">
    <property type="protein sequence ID" value="KAJ8479946.1"/>
    <property type="molecule type" value="Genomic_DNA"/>
</dbReference>
<accession>A0AAV8PD15</accession>